<evidence type="ECO:0000256" key="1">
    <source>
        <dbReference type="SAM" id="MobiDB-lite"/>
    </source>
</evidence>
<organism evidence="2 3">
    <name type="scientific">Streptomyces acidiscabies</name>
    <dbReference type="NCBI Taxonomy" id="42234"/>
    <lineage>
        <taxon>Bacteria</taxon>
        <taxon>Bacillati</taxon>
        <taxon>Actinomycetota</taxon>
        <taxon>Actinomycetes</taxon>
        <taxon>Kitasatosporales</taxon>
        <taxon>Streptomycetaceae</taxon>
        <taxon>Streptomyces</taxon>
    </lineage>
</organism>
<sequence>MAPPGFRGRGDDGDGGLGSRGEVHVDGEVQGSGQAHDDSDGRQFCGGLDAFDVVGGGVRALGQVGLAQSELLAPVVDGFAQCHGQAGFVVDAVVLGVGVEVLADQPAVAASPPFAVIHRFLPSVASEEWPSGSPGRPGR</sequence>
<name>A0A0L0KQX2_9ACTN</name>
<dbReference type="Proteomes" id="UP000037151">
    <property type="component" value="Unassembled WGS sequence"/>
</dbReference>
<evidence type="ECO:0000313" key="3">
    <source>
        <dbReference type="Proteomes" id="UP000037151"/>
    </source>
</evidence>
<gene>
    <name evidence="2" type="ORF">IQ63_00925</name>
</gene>
<feature type="region of interest" description="Disordered" evidence="1">
    <location>
        <begin position="1"/>
        <end position="41"/>
    </location>
</feature>
<reference evidence="3" key="1">
    <citation type="submission" date="2014-07" db="EMBL/GenBank/DDBJ databases">
        <title>Genome sequencing of plant-pathogenic Streptomyces species.</title>
        <authorList>
            <person name="Harrison J."/>
            <person name="Sapp M."/>
            <person name="Thwaites R."/>
            <person name="Studholme D.J."/>
        </authorList>
    </citation>
    <scope>NUCLEOTIDE SEQUENCE [LARGE SCALE GENOMIC DNA]</scope>
    <source>
        <strain evidence="3">NCPPB 4445</strain>
    </source>
</reference>
<dbReference type="AlphaFoldDB" id="A0A0L0KQX2"/>
<protein>
    <submittedName>
        <fullName evidence="2">Uncharacterized protein</fullName>
    </submittedName>
</protein>
<comment type="caution">
    <text evidence="2">The sequence shown here is derived from an EMBL/GenBank/DDBJ whole genome shotgun (WGS) entry which is preliminary data.</text>
</comment>
<dbReference type="PATRIC" id="fig|42234.21.peg.196"/>
<dbReference type="EMBL" id="JPPY01000008">
    <property type="protein sequence ID" value="KND40055.1"/>
    <property type="molecule type" value="Genomic_DNA"/>
</dbReference>
<proteinExistence type="predicted"/>
<evidence type="ECO:0000313" key="2">
    <source>
        <dbReference type="EMBL" id="KND40055.1"/>
    </source>
</evidence>
<accession>A0A0L0KQX2</accession>